<gene>
    <name evidence="1" type="ORF">RQM65_12930</name>
</gene>
<evidence type="ECO:0000313" key="1">
    <source>
        <dbReference type="EMBL" id="MDT7829574.1"/>
    </source>
</evidence>
<protein>
    <submittedName>
        <fullName evidence="1">Uncharacterized protein</fullName>
    </submittedName>
</protein>
<evidence type="ECO:0000313" key="2">
    <source>
        <dbReference type="Proteomes" id="UP001250656"/>
    </source>
</evidence>
<dbReference type="EMBL" id="JAVTTP010000001">
    <property type="protein sequence ID" value="MDT7829574.1"/>
    <property type="molecule type" value="Genomic_DNA"/>
</dbReference>
<accession>A0ABU3L760</accession>
<comment type="caution">
    <text evidence="1">The sequence shown here is derived from an EMBL/GenBank/DDBJ whole genome shotgun (WGS) entry which is preliminary data.</text>
</comment>
<reference evidence="1 2" key="1">
    <citation type="submission" date="2023-09" db="EMBL/GenBank/DDBJ databases">
        <title>Novel taxa isolated from Blanes Bay.</title>
        <authorList>
            <person name="Rey-Velasco X."/>
            <person name="Lucena T."/>
        </authorList>
    </citation>
    <scope>NUCLEOTIDE SEQUENCE [LARGE SCALE GENOMIC DNA]</scope>
    <source>
        <strain evidence="1 2">S334</strain>
    </source>
</reference>
<proteinExistence type="predicted"/>
<dbReference type="Proteomes" id="UP001250656">
    <property type="component" value="Unassembled WGS sequence"/>
</dbReference>
<sequence>MERTTPFYDFKTRDFPEDEASCFNGLKTKQETLWETTISASSECTYDTTASKMGNLIKVLNFDRIDNHKSGKRVFVKK</sequence>
<organism evidence="1 2">
    <name type="scientific">Pricia mediterranea</name>
    <dbReference type="NCBI Taxonomy" id="3076079"/>
    <lineage>
        <taxon>Bacteria</taxon>
        <taxon>Pseudomonadati</taxon>
        <taxon>Bacteroidota</taxon>
        <taxon>Flavobacteriia</taxon>
        <taxon>Flavobacteriales</taxon>
        <taxon>Flavobacteriaceae</taxon>
        <taxon>Pricia</taxon>
    </lineage>
</organism>
<dbReference type="RefSeq" id="WP_314015594.1">
    <property type="nucleotide sequence ID" value="NZ_JAVTTP010000001.1"/>
</dbReference>
<name>A0ABU3L760_9FLAO</name>
<keyword evidence="2" id="KW-1185">Reference proteome</keyword>